<evidence type="ECO:0000256" key="1">
    <source>
        <dbReference type="SAM" id="MobiDB-lite"/>
    </source>
</evidence>
<dbReference type="AlphaFoldDB" id="A0A157S8G5"/>
<dbReference type="KEGG" id="btrm:SAMEA390648700311"/>
<dbReference type="PATRIC" id="fig|123899.6.peg.293"/>
<dbReference type="EMBL" id="LT546645">
    <property type="protein sequence ID" value="SAI66543.1"/>
    <property type="molecule type" value="Genomic_DNA"/>
</dbReference>
<keyword evidence="3" id="KW-1185">Reference proteome</keyword>
<sequence>MKKSQCDGRVKGMAKVERAVAVAGRQPLVSKGRYRMGACMAAAAARAQEAEPKIGSMRPSAKGKRGRA</sequence>
<organism evidence="2 3">
    <name type="scientific">Bordetella trematum</name>
    <dbReference type="NCBI Taxonomy" id="123899"/>
    <lineage>
        <taxon>Bacteria</taxon>
        <taxon>Pseudomonadati</taxon>
        <taxon>Pseudomonadota</taxon>
        <taxon>Betaproteobacteria</taxon>
        <taxon>Burkholderiales</taxon>
        <taxon>Alcaligenaceae</taxon>
        <taxon>Bordetella</taxon>
    </lineage>
</organism>
<dbReference type="STRING" id="123899.SAMEA3906487_00311"/>
<evidence type="ECO:0000313" key="2">
    <source>
        <dbReference type="EMBL" id="SAI66543.1"/>
    </source>
</evidence>
<name>A0A157S8G5_9BORD</name>
<feature type="region of interest" description="Disordered" evidence="1">
    <location>
        <begin position="48"/>
        <end position="68"/>
    </location>
</feature>
<dbReference type="Proteomes" id="UP000076825">
    <property type="component" value="Chromosome 1"/>
</dbReference>
<gene>
    <name evidence="2" type="ORF">SAMEA3906487_00311</name>
</gene>
<proteinExistence type="predicted"/>
<evidence type="ECO:0000313" key="3">
    <source>
        <dbReference type="Proteomes" id="UP000076825"/>
    </source>
</evidence>
<reference evidence="2 3" key="1">
    <citation type="submission" date="2016-04" db="EMBL/GenBank/DDBJ databases">
        <authorList>
            <consortium name="Pathogen Informatics"/>
        </authorList>
    </citation>
    <scope>NUCLEOTIDE SEQUENCE [LARGE SCALE GENOMIC DNA]</scope>
    <source>
        <strain evidence="2 3">H044680328</strain>
    </source>
</reference>
<accession>A0A157S8G5</accession>
<protein>
    <submittedName>
        <fullName evidence="2">Uncharacterized protein</fullName>
    </submittedName>
</protein>